<organism evidence="2 3">
    <name type="scientific">Brachybacterium muris UCD-AY4</name>
    <dbReference type="NCBI Taxonomy" id="1249481"/>
    <lineage>
        <taxon>Bacteria</taxon>
        <taxon>Bacillati</taxon>
        <taxon>Actinomycetota</taxon>
        <taxon>Actinomycetes</taxon>
        <taxon>Micrococcales</taxon>
        <taxon>Dermabacteraceae</taxon>
        <taxon>Brachybacterium</taxon>
    </lineage>
</organism>
<gene>
    <name evidence="2" type="ORF">D641_0102545</name>
</gene>
<keyword evidence="1" id="KW-1133">Transmembrane helix</keyword>
<dbReference type="RefSeq" id="WP_017822226.1">
    <property type="nucleotide sequence ID" value="NZ_AORC01000003.1"/>
</dbReference>
<evidence type="ECO:0000256" key="1">
    <source>
        <dbReference type="SAM" id="Phobius"/>
    </source>
</evidence>
<comment type="caution">
    <text evidence="2">The sequence shown here is derived from an EMBL/GenBank/DDBJ whole genome shotgun (WGS) entry which is preliminary data.</text>
</comment>
<dbReference type="EMBL" id="AORC01000003">
    <property type="protein sequence ID" value="EYT50711.1"/>
    <property type="molecule type" value="Genomic_DNA"/>
</dbReference>
<reference evidence="2 3" key="1">
    <citation type="journal article" date="2013" name="Genome Announc.">
        <title>Draft genome sequence of an Actinobacterium, Brachybacterium muris strain UCD-AY4.</title>
        <authorList>
            <person name="Lo J.R."/>
            <person name="Lang J.M."/>
            <person name="Darling A.E."/>
            <person name="Eisen J.A."/>
            <person name="Coil D.A."/>
        </authorList>
    </citation>
    <scope>NUCLEOTIDE SEQUENCE [LARGE SCALE GENOMIC DNA]</scope>
    <source>
        <strain evidence="2 3">UCD-AY4</strain>
    </source>
</reference>
<dbReference type="AlphaFoldDB" id="A0A022L0C5"/>
<keyword evidence="1" id="KW-0812">Transmembrane</keyword>
<sequence length="143" mass="14310">MTTLSRPARLAAGISLLAAIGIETGGHYVLEVSRGDIPRTPLQLLYARAGHGHAGALVTLGLAGIVLTEAAGLRGLPAHFGRWAIPASSVLMPAGFFLSTAGKDVNEPNGLKVLITAGGVVLGAGLLTLGGSLVAQGLRNGEG</sequence>
<dbReference type="STRING" id="1249481.D641_0102545"/>
<evidence type="ECO:0000313" key="3">
    <source>
        <dbReference type="Proteomes" id="UP000019754"/>
    </source>
</evidence>
<name>A0A022L0C5_9MICO</name>
<evidence type="ECO:0000313" key="2">
    <source>
        <dbReference type="EMBL" id="EYT50711.1"/>
    </source>
</evidence>
<protein>
    <submittedName>
        <fullName evidence="2">Uncharacterized protein</fullName>
    </submittedName>
</protein>
<dbReference type="HOGENOM" id="CLU_1895066_0_0_11"/>
<accession>A0A022L0C5</accession>
<keyword evidence="3" id="KW-1185">Reference proteome</keyword>
<dbReference type="OrthoDB" id="3540634at2"/>
<feature type="transmembrane region" description="Helical" evidence="1">
    <location>
        <begin position="113"/>
        <end position="135"/>
    </location>
</feature>
<proteinExistence type="predicted"/>
<dbReference type="Proteomes" id="UP000019754">
    <property type="component" value="Unassembled WGS sequence"/>
</dbReference>
<feature type="transmembrane region" description="Helical" evidence="1">
    <location>
        <begin position="45"/>
        <end position="68"/>
    </location>
</feature>
<keyword evidence="1" id="KW-0472">Membrane</keyword>
<feature type="transmembrane region" description="Helical" evidence="1">
    <location>
        <begin position="80"/>
        <end position="101"/>
    </location>
</feature>